<dbReference type="AlphaFoldDB" id="A0A1F4Y1A8"/>
<proteinExistence type="predicted"/>
<evidence type="ECO:0000313" key="3">
    <source>
        <dbReference type="Proteomes" id="UP000178585"/>
    </source>
</evidence>
<keyword evidence="1" id="KW-1133">Transmembrane helix</keyword>
<keyword evidence="1" id="KW-0472">Membrane</keyword>
<reference evidence="2 3" key="1">
    <citation type="journal article" date="2016" name="Nat. Commun.">
        <title>Thousands of microbial genomes shed light on interconnected biogeochemical processes in an aquifer system.</title>
        <authorList>
            <person name="Anantharaman K."/>
            <person name="Brown C.T."/>
            <person name="Hug L.A."/>
            <person name="Sharon I."/>
            <person name="Castelle C.J."/>
            <person name="Probst A.J."/>
            <person name="Thomas B.C."/>
            <person name="Singh A."/>
            <person name="Wilkins M.J."/>
            <person name="Karaoz U."/>
            <person name="Brodie E.L."/>
            <person name="Williams K.H."/>
            <person name="Hubbard S.S."/>
            <person name="Banfield J.F."/>
        </authorList>
    </citation>
    <scope>NUCLEOTIDE SEQUENCE [LARGE SCALE GENOMIC DNA]</scope>
</reference>
<evidence type="ECO:0000256" key="1">
    <source>
        <dbReference type="SAM" id="Phobius"/>
    </source>
</evidence>
<gene>
    <name evidence="2" type="ORF">A2949_02110</name>
</gene>
<comment type="caution">
    <text evidence="2">The sequence shown here is derived from an EMBL/GenBank/DDBJ whole genome shotgun (WGS) entry which is preliminary data.</text>
</comment>
<feature type="transmembrane region" description="Helical" evidence="1">
    <location>
        <begin position="70"/>
        <end position="92"/>
    </location>
</feature>
<protein>
    <submittedName>
        <fullName evidence="2">Uncharacterized protein</fullName>
    </submittedName>
</protein>
<sequence length="106" mass="11761">MQSKIEQQVMAGVGVIYATRQLVSATALKLYVCALSLYGLAQLVWVARVWENFSQVGLQHSLQFVLSAVLNTHLPVQIALSVLIFVGFSLLLDFVRSTFSPRTLSY</sequence>
<keyword evidence="1" id="KW-0812">Transmembrane</keyword>
<dbReference type="STRING" id="1797245.A2949_02110"/>
<evidence type="ECO:0000313" key="2">
    <source>
        <dbReference type="EMBL" id="OGC87671.1"/>
    </source>
</evidence>
<name>A0A1F4Y1A8_9BACT</name>
<dbReference type="Proteomes" id="UP000178585">
    <property type="component" value="Unassembled WGS sequence"/>
</dbReference>
<organism evidence="2 3">
    <name type="scientific">Candidatus Adlerbacteria bacterium RIFCSPLOWO2_01_FULL_54_21b</name>
    <dbReference type="NCBI Taxonomy" id="1797245"/>
    <lineage>
        <taxon>Bacteria</taxon>
        <taxon>Candidatus Adleribacteriota</taxon>
    </lineage>
</organism>
<accession>A0A1F4Y1A8</accession>
<feature type="transmembrane region" description="Helical" evidence="1">
    <location>
        <begin position="30"/>
        <end position="50"/>
    </location>
</feature>
<dbReference type="EMBL" id="MEWZ01000002">
    <property type="protein sequence ID" value="OGC87671.1"/>
    <property type="molecule type" value="Genomic_DNA"/>
</dbReference>